<gene>
    <name evidence="2" type="ORF">METHB2_380039</name>
</gene>
<feature type="domain" description="Phasin" evidence="1">
    <location>
        <begin position="10"/>
        <end position="102"/>
    </location>
</feature>
<sequence length="134" mass="15322">MQNEIFENTTTFYQSIFNAYKEFFEINMRAGEKLLDNQIKISTLYIQNSFKQMELACNFKDPKTYLTSQSEIAKQTADVALSVNKDVMTIVSDTRNELKSWFDKGVGEFDKGVKEAEKTIQGAVEKAHKVEEAA</sequence>
<organism evidence="2 3">
    <name type="scientific">Candidatus Methylobacter favarea</name>
    <dbReference type="NCBI Taxonomy" id="2707345"/>
    <lineage>
        <taxon>Bacteria</taxon>
        <taxon>Pseudomonadati</taxon>
        <taxon>Pseudomonadota</taxon>
        <taxon>Gammaproteobacteria</taxon>
        <taxon>Methylococcales</taxon>
        <taxon>Methylococcaceae</taxon>
        <taxon>Methylobacter</taxon>
    </lineage>
</organism>
<evidence type="ECO:0000259" key="1">
    <source>
        <dbReference type="Pfam" id="PF09361"/>
    </source>
</evidence>
<dbReference type="InterPro" id="IPR018968">
    <property type="entry name" value="Phasin"/>
</dbReference>
<dbReference type="RefSeq" id="WP_174626144.1">
    <property type="nucleotide sequence ID" value="NZ_CADCXN010000067.1"/>
</dbReference>
<reference evidence="2 3" key="1">
    <citation type="submission" date="2020-02" db="EMBL/GenBank/DDBJ databases">
        <authorList>
            <person name="Hogendoorn C."/>
        </authorList>
    </citation>
    <scope>NUCLEOTIDE SEQUENCE [LARGE SCALE GENOMIC DNA]</scope>
    <source>
        <strain evidence="2">METHB21</strain>
    </source>
</reference>
<dbReference type="EMBL" id="CADCXN010000067">
    <property type="protein sequence ID" value="CAA9891266.1"/>
    <property type="molecule type" value="Genomic_DNA"/>
</dbReference>
<evidence type="ECO:0000313" key="2">
    <source>
        <dbReference type="EMBL" id="CAA9891266.1"/>
    </source>
</evidence>
<name>A0A8S0XJ66_9GAMM</name>
<keyword evidence="3" id="KW-1185">Reference proteome</keyword>
<proteinExistence type="predicted"/>
<protein>
    <recommendedName>
        <fullName evidence="1">Phasin domain-containing protein</fullName>
    </recommendedName>
</protein>
<dbReference type="AlphaFoldDB" id="A0A8S0XJ66"/>
<comment type="caution">
    <text evidence="2">The sequence shown here is derived from an EMBL/GenBank/DDBJ whole genome shotgun (WGS) entry which is preliminary data.</text>
</comment>
<dbReference type="Pfam" id="PF09361">
    <property type="entry name" value="Phasin_2"/>
    <property type="match status" value="1"/>
</dbReference>
<evidence type="ECO:0000313" key="3">
    <source>
        <dbReference type="Proteomes" id="UP000494216"/>
    </source>
</evidence>
<accession>A0A8S0XJ66</accession>
<dbReference type="Proteomes" id="UP000494216">
    <property type="component" value="Unassembled WGS sequence"/>
</dbReference>